<evidence type="ECO:0000313" key="2">
    <source>
        <dbReference type="EMBL" id="KAF2891856.1"/>
    </source>
</evidence>
<proteinExistence type="predicted"/>
<evidence type="ECO:0000313" key="3">
    <source>
        <dbReference type="Proteomes" id="UP000801492"/>
    </source>
</evidence>
<reference evidence="2" key="1">
    <citation type="submission" date="2019-08" db="EMBL/GenBank/DDBJ databases">
        <title>The genome of the North American firefly Photinus pyralis.</title>
        <authorList>
            <consortium name="Photinus pyralis genome working group"/>
            <person name="Fallon T.R."/>
            <person name="Sander Lower S.E."/>
            <person name="Weng J.-K."/>
        </authorList>
    </citation>
    <scope>NUCLEOTIDE SEQUENCE</scope>
    <source>
        <strain evidence="2">TRF0915ILg1</strain>
        <tissue evidence="2">Whole body</tissue>
    </source>
</reference>
<gene>
    <name evidence="2" type="ORF">ILUMI_14292</name>
</gene>
<evidence type="ECO:0000256" key="1">
    <source>
        <dbReference type="SAM" id="MobiDB-lite"/>
    </source>
</evidence>
<accession>A0A8K0GAK8</accession>
<protein>
    <submittedName>
        <fullName evidence="2">Uncharacterized protein</fullName>
    </submittedName>
</protein>
<feature type="compositionally biased region" description="Low complexity" evidence="1">
    <location>
        <begin position="320"/>
        <end position="336"/>
    </location>
</feature>
<comment type="caution">
    <text evidence="2">The sequence shown here is derived from an EMBL/GenBank/DDBJ whole genome shotgun (WGS) entry which is preliminary data.</text>
</comment>
<feature type="compositionally biased region" description="Polar residues" evidence="1">
    <location>
        <begin position="109"/>
        <end position="126"/>
    </location>
</feature>
<feature type="region of interest" description="Disordered" evidence="1">
    <location>
        <begin position="103"/>
        <end position="126"/>
    </location>
</feature>
<feature type="compositionally biased region" description="Basic and acidic residues" evidence="1">
    <location>
        <begin position="362"/>
        <end position="377"/>
    </location>
</feature>
<sequence length="406" mass="45792">METEHKIENNNQNSNIQTDTVGSCQTIQQAECSTNGIYICVPRIHAVYSMRSVHNFPKIRPNGKVTSTNHMRSKPSTEINENAIIYESSIEEPIDLTCTVKRDSESRATSDNASLLQNTSSPKMNPKTDISTFDFQQNNFTENEPAISRKKGRKRKFVFKNPHLFQNLQIPTLESGILKNLENPDLLQGSSNSNDNRQAEVLKAAKSLFSKRTRTLFHWIYPHAPKAQLKAAVASSWETLGEQEKEFYISQVLGRFGFPQTNLMVNPQLGGLAGILPLPPLDLSNRMNQEGNEETSSAVSGLLMSESGSTQQWMNLTNASNSSSSSSSSSSTSSSNRLPYIPRMSRKRGRLGRPPGSRNRKQIKEEFPILKQIRDEPNPDEFQDDPELSREFQQFRWTLHLNDNKT</sequence>
<name>A0A8K0GAK8_IGNLU</name>
<dbReference type="EMBL" id="VTPC01020874">
    <property type="protein sequence ID" value="KAF2891856.1"/>
    <property type="molecule type" value="Genomic_DNA"/>
</dbReference>
<organism evidence="2 3">
    <name type="scientific">Ignelater luminosus</name>
    <name type="common">Cucubano</name>
    <name type="synonym">Pyrophorus luminosus</name>
    <dbReference type="NCBI Taxonomy" id="2038154"/>
    <lineage>
        <taxon>Eukaryota</taxon>
        <taxon>Metazoa</taxon>
        <taxon>Ecdysozoa</taxon>
        <taxon>Arthropoda</taxon>
        <taxon>Hexapoda</taxon>
        <taxon>Insecta</taxon>
        <taxon>Pterygota</taxon>
        <taxon>Neoptera</taxon>
        <taxon>Endopterygota</taxon>
        <taxon>Coleoptera</taxon>
        <taxon>Polyphaga</taxon>
        <taxon>Elateriformia</taxon>
        <taxon>Elateroidea</taxon>
        <taxon>Elateridae</taxon>
        <taxon>Agrypninae</taxon>
        <taxon>Pyrophorini</taxon>
        <taxon>Ignelater</taxon>
    </lineage>
</organism>
<dbReference type="OrthoDB" id="6575115at2759"/>
<dbReference type="AlphaFoldDB" id="A0A8K0GAK8"/>
<feature type="region of interest" description="Disordered" evidence="1">
    <location>
        <begin position="316"/>
        <end position="388"/>
    </location>
</feature>
<dbReference type="Proteomes" id="UP000801492">
    <property type="component" value="Unassembled WGS sequence"/>
</dbReference>
<keyword evidence="3" id="KW-1185">Reference proteome</keyword>